<reference evidence="1 2" key="1">
    <citation type="submission" date="2010-02" db="EMBL/GenBank/DDBJ databases">
        <authorList>
            <person name="Weinstock G."/>
            <person name="Sodergren E."/>
            <person name="Clifton S."/>
            <person name="Fulton L."/>
            <person name="Fulton B."/>
            <person name="Courtney L."/>
            <person name="Fronick C."/>
            <person name="Harrison M."/>
            <person name="Strong C."/>
            <person name="Farmer C."/>
            <person name="Delahaunty K."/>
            <person name="Markovic C."/>
            <person name="Hall O."/>
            <person name="Minx P."/>
            <person name="Tomlinson C."/>
            <person name="Mitreva M."/>
            <person name="Nelson J."/>
            <person name="Hou S."/>
            <person name="Wollam A."/>
            <person name="Pepin K.H."/>
            <person name="Johnson M."/>
            <person name="Bhonagiri V."/>
            <person name="Zhang X."/>
            <person name="Suruliraj S."/>
            <person name="Warren W."/>
            <person name="Chinwalla A."/>
            <person name="Mardis E.R."/>
            <person name="Wilson R.K."/>
        </authorList>
    </citation>
    <scope>NUCLEOTIDE SEQUENCE [LARGE SCALE GENOMIC DNA]</scope>
    <source>
        <strain evidence="1 2">DSM 2876</strain>
    </source>
</reference>
<comment type="caution">
    <text evidence="1">The sequence shown here is derived from an EMBL/GenBank/DDBJ whole genome shotgun (WGS) entry which is preliminary data.</text>
</comment>
<sequence>MAELFMRHKLNGRKIITLIVFLVILSCMILSGCSDEDWAPYEEKTEEVSIKLDNSICDLVQCKEELKNVCNKYAKDLLLVHAEYKFFKDKDSQAIISMSKVYERGEVGYTKLCELYVDIESNTVTKIIYRDGISRRVDPYGPELDGIIANRADKLYDDYMKDKEYMDKLHISYYYNEINIGGYDKTEKRILKKTLDI</sequence>
<protein>
    <recommendedName>
        <fullName evidence="3">Lipoprotein</fullName>
    </recommendedName>
</protein>
<gene>
    <name evidence="1" type="ORF">BUTYVIB_00123</name>
</gene>
<dbReference type="PROSITE" id="PS51257">
    <property type="entry name" value="PROKAR_LIPOPROTEIN"/>
    <property type="match status" value="1"/>
</dbReference>
<dbReference type="AlphaFoldDB" id="D4RWT6"/>
<evidence type="ECO:0000313" key="2">
    <source>
        <dbReference type="Proteomes" id="UP000006238"/>
    </source>
</evidence>
<evidence type="ECO:0000313" key="1">
    <source>
        <dbReference type="EMBL" id="EFF69610.1"/>
    </source>
</evidence>
<accession>D4RWT6</accession>
<dbReference type="EMBL" id="ABWN01000017">
    <property type="protein sequence ID" value="EFF69610.1"/>
    <property type="molecule type" value="Genomic_DNA"/>
</dbReference>
<dbReference type="HOGENOM" id="CLU_1381855_0_0_9"/>
<proteinExistence type="predicted"/>
<name>D4RWT6_9FIRM</name>
<keyword evidence="2" id="KW-1185">Reference proteome</keyword>
<organism evidence="1 2">
    <name type="scientific">Eshraghiella crossota DSM 2876</name>
    <dbReference type="NCBI Taxonomy" id="511680"/>
    <lineage>
        <taxon>Bacteria</taxon>
        <taxon>Bacillati</taxon>
        <taxon>Bacillota</taxon>
        <taxon>Clostridia</taxon>
        <taxon>Lachnospirales</taxon>
        <taxon>Lachnospiraceae</taxon>
        <taxon>Eshraghiella</taxon>
    </lineage>
</organism>
<evidence type="ECO:0008006" key="3">
    <source>
        <dbReference type="Google" id="ProtNLM"/>
    </source>
</evidence>
<dbReference type="Proteomes" id="UP000006238">
    <property type="component" value="Unassembled WGS sequence"/>
</dbReference>